<protein>
    <submittedName>
        <fullName evidence="2">Unannotated protein</fullName>
    </submittedName>
</protein>
<evidence type="ECO:0000259" key="1">
    <source>
        <dbReference type="Pfam" id="PF00685"/>
    </source>
</evidence>
<dbReference type="EMBL" id="CAEZSI010000023">
    <property type="protein sequence ID" value="CAB4534619.1"/>
    <property type="molecule type" value="Genomic_DNA"/>
</dbReference>
<evidence type="ECO:0000313" key="2">
    <source>
        <dbReference type="EMBL" id="CAB4534619.1"/>
    </source>
</evidence>
<proteinExistence type="predicted"/>
<sequence>MNKGVRTQKKHSETRAIIKKFLLNVKALPKCGIYYLGALFGKSKPVKSKLVFVMSFPRSGTHALGSLVSQENIGFRYHGEFFVFNHWSSVIERLNRYYPFFSFRYALHLRAQRKKWKYYRFETTSLNPIRTIRALMKIHGIHIIKVFPHHLSDPVLESIIAEFKPHLIFLRRNHLDRFVSHKKANKSGKWHTAATEGIEIEIDEDELNTFISDYTAFYRRYLEFGSKQGCEILDIGFDGLHDAQTVRKIHEFAAFKDFADFGKLEQIPTTTKQDKSNSVQEKYLAKSGKTISDFDFTKIELN</sequence>
<dbReference type="InterPro" id="IPR027417">
    <property type="entry name" value="P-loop_NTPase"/>
</dbReference>
<dbReference type="InterPro" id="IPR000863">
    <property type="entry name" value="Sulfotransferase_dom"/>
</dbReference>
<accession>A0A6J6B8C6</accession>
<dbReference type="Pfam" id="PF00685">
    <property type="entry name" value="Sulfotransfer_1"/>
    <property type="match status" value="1"/>
</dbReference>
<gene>
    <name evidence="2" type="ORF">UFOPK1412_00285</name>
</gene>
<feature type="domain" description="Sulfotransferase" evidence="1">
    <location>
        <begin position="51"/>
        <end position="223"/>
    </location>
</feature>
<organism evidence="2">
    <name type="scientific">freshwater metagenome</name>
    <dbReference type="NCBI Taxonomy" id="449393"/>
    <lineage>
        <taxon>unclassified sequences</taxon>
        <taxon>metagenomes</taxon>
        <taxon>ecological metagenomes</taxon>
    </lineage>
</organism>
<name>A0A6J6B8C6_9ZZZZ</name>
<dbReference type="Gene3D" id="3.40.50.300">
    <property type="entry name" value="P-loop containing nucleotide triphosphate hydrolases"/>
    <property type="match status" value="1"/>
</dbReference>
<dbReference type="AlphaFoldDB" id="A0A6J6B8C6"/>
<dbReference type="GO" id="GO:0008146">
    <property type="term" value="F:sulfotransferase activity"/>
    <property type="evidence" value="ECO:0007669"/>
    <property type="project" value="InterPro"/>
</dbReference>
<reference evidence="2" key="1">
    <citation type="submission" date="2020-05" db="EMBL/GenBank/DDBJ databases">
        <authorList>
            <person name="Chiriac C."/>
            <person name="Salcher M."/>
            <person name="Ghai R."/>
            <person name="Kavagutti S V."/>
        </authorList>
    </citation>
    <scope>NUCLEOTIDE SEQUENCE</scope>
</reference>
<dbReference type="SUPFAM" id="SSF52540">
    <property type="entry name" value="P-loop containing nucleoside triphosphate hydrolases"/>
    <property type="match status" value="1"/>
</dbReference>